<dbReference type="RefSeq" id="WP_188445052.1">
    <property type="nucleotide sequence ID" value="NZ_BMDW01000002.1"/>
</dbReference>
<dbReference type="Proteomes" id="UP000618591">
    <property type="component" value="Unassembled WGS sequence"/>
</dbReference>
<reference evidence="3" key="1">
    <citation type="journal article" date="2019" name="Int. J. Syst. Evol. Microbiol.">
        <title>The Global Catalogue of Microorganisms (GCM) 10K type strain sequencing project: providing services to taxonomists for standard genome sequencing and annotation.</title>
        <authorList>
            <consortium name="The Broad Institute Genomics Platform"/>
            <consortium name="The Broad Institute Genome Sequencing Center for Infectious Disease"/>
            <person name="Wu L."/>
            <person name="Ma J."/>
        </authorList>
    </citation>
    <scope>NUCLEOTIDE SEQUENCE [LARGE SCALE GENOMIC DNA]</scope>
    <source>
        <strain evidence="3">CGMCC 1.10106</strain>
    </source>
</reference>
<accession>A0ABQ1G4B5</accession>
<comment type="caution">
    <text evidence="2">The sequence shown here is derived from an EMBL/GenBank/DDBJ whole genome shotgun (WGS) entry which is preliminary data.</text>
</comment>
<protein>
    <submittedName>
        <fullName evidence="2">Uncharacterized protein</fullName>
    </submittedName>
</protein>
<evidence type="ECO:0000313" key="3">
    <source>
        <dbReference type="Proteomes" id="UP000618591"/>
    </source>
</evidence>
<evidence type="ECO:0000313" key="2">
    <source>
        <dbReference type="EMBL" id="GGA36413.1"/>
    </source>
</evidence>
<feature type="signal peptide" evidence="1">
    <location>
        <begin position="1"/>
        <end position="21"/>
    </location>
</feature>
<name>A0ABQ1G4B5_9SPHN</name>
<sequence>MTRFPIALAATALLCGTAAVAQMKPATKPTPTKVIAATPVAKPTPAKMMAAKPAPAMAAKAVAAAPKPKPAAAPGGRMVSAKLANGKTVTYNCALAGNKTKKACQ</sequence>
<feature type="chain" id="PRO_5045746927" evidence="1">
    <location>
        <begin position="22"/>
        <end position="105"/>
    </location>
</feature>
<evidence type="ECO:0000256" key="1">
    <source>
        <dbReference type="SAM" id="SignalP"/>
    </source>
</evidence>
<gene>
    <name evidence="2" type="ORF">GCM10011395_03370</name>
</gene>
<keyword evidence="3" id="KW-1185">Reference proteome</keyword>
<organism evidence="2 3">
    <name type="scientific">Sphingomonas psychrolutea</name>
    <dbReference type="NCBI Taxonomy" id="1259676"/>
    <lineage>
        <taxon>Bacteria</taxon>
        <taxon>Pseudomonadati</taxon>
        <taxon>Pseudomonadota</taxon>
        <taxon>Alphaproteobacteria</taxon>
        <taxon>Sphingomonadales</taxon>
        <taxon>Sphingomonadaceae</taxon>
        <taxon>Sphingomonas</taxon>
    </lineage>
</organism>
<dbReference type="EMBL" id="BMDW01000002">
    <property type="protein sequence ID" value="GGA36413.1"/>
    <property type="molecule type" value="Genomic_DNA"/>
</dbReference>
<proteinExistence type="predicted"/>
<keyword evidence="1" id="KW-0732">Signal</keyword>